<dbReference type="STRING" id="243233.MCA1135"/>
<evidence type="ECO:0000313" key="1">
    <source>
        <dbReference type="EMBL" id="AAU92828.1"/>
    </source>
</evidence>
<name>Q609U2_METCA</name>
<dbReference type="AlphaFoldDB" id="Q609U2"/>
<organism evidence="1 2">
    <name type="scientific">Methylococcus capsulatus (strain ATCC 33009 / NCIMB 11132 / Bath)</name>
    <dbReference type="NCBI Taxonomy" id="243233"/>
    <lineage>
        <taxon>Bacteria</taxon>
        <taxon>Pseudomonadati</taxon>
        <taxon>Pseudomonadota</taxon>
        <taxon>Gammaproteobacteria</taxon>
        <taxon>Methylococcales</taxon>
        <taxon>Methylococcaceae</taxon>
        <taxon>Methylococcus</taxon>
    </lineage>
</organism>
<proteinExistence type="predicted"/>
<dbReference type="EMBL" id="AE017282">
    <property type="protein sequence ID" value="AAU92828.1"/>
    <property type="molecule type" value="Genomic_DNA"/>
</dbReference>
<dbReference type="HOGENOM" id="CLU_2220017_0_0_6"/>
<protein>
    <submittedName>
        <fullName evidence="1">Uncharacterized protein</fullName>
    </submittedName>
</protein>
<accession>Q609U2</accession>
<evidence type="ECO:0000313" key="2">
    <source>
        <dbReference type="Proteomes" id="UP000006821"/>
    </source>
</evidence>
<gene>
    <name evidence="1" type="ordered locus">MCA1135</name>
</gene>
<sequence>MAVAPREGSDGFIASAKGDRWFLSKRETRFVPVRSEAKPLNHLKTVGIPSGRWWKSTLGIWGFQPAIELPRVGLLSVDLPSRNIPECRHLPEPFRQSHPKETRGRT</sequence>
<dbReference type="Proteomes" id="UP000006821">
    <property type="component" value="Chromosome"/>
</dbReference>
<reference evidence="1 2" key="1">
    <citation type="journal article" date="2004" name="PLoS Biol.">
        <title>Genomic insights into methanotrophy: the complete genome sequence of Methylococcus capsulatus (Bath).</title>
        <authorList>
            <person name="Ward N.L."/>
            <person name="Larsen O."/>
            <person name="Sakwa J."/>
            <person name="Bruseth L."/>
            <person name="Khouri H.M."/>
            <person name="Durkin A.S."/>
            <person name="Dimitrov G."/>
            <person name="Jiang L."/>
            <person name="Scanlan D."/>
            <person name="Kang K.H."/>
            <person name="Lewis M.R."/>
            <person name="Nelson K.E."/>
            <person name="Methe B.A."/>
            <person name="Wu M."/>
            <person name="Heidelberg J.F."/>
            <person name="Paulsen I.T."/>
            <person name="Fouts D.E."/>
            <person name="Ravel J."/>
            <person name="Tettelin H."/>
            <person name="Ren Q."/>
            <person name="Read T.D."/>
            <person name="DeBoy R.T."/>
            <person name="Seshadri R."/>
            <person name="Salzberg S.L."/>
            <person name="Jensen H.B."/>
            <person name="Birkeland N.K."/>
            <person name="Nelson W.C."/>
            <person name="Dodson R.J."/>
            <person name="Grindhaug S.H."/>
            <person name="Holt I.E."/>
            <person name="Eidhammer I."/>
            <person name="Jonasen I."/>
            <person name="Vanaken S."/>
            <person name="Utterback T.R."/>
            <person name="Feldblyum T.V."/>
            <person name="Fraser C.M."/>
            <person name="Lillehaug J.R."/>
            <person name="Eisen J.A."/>
        </authorList>
    </citation>
    <scope>NUCLEOTIDE SEQUENCE [LARGE SCALE GENOMIC DNA]</scope>
    <source>
        <strain evidence="2">ATCC 33009 / NCIMB 11132 / Bath</strain>
    </source>
</reference>
<dbReference type="KEGG" id="mca:MCA1135"/>